<evidence type="ECO:0000256" key="10">
    <source>
        <dbReference type="SAM" id="Phobius"/>
    </source>
</evidence>
<protein>
    <submittedName>
        <fullName evidence="13">Histamine H2 receptor-like</fullName>
    </submittedName>
</protein>
<feature type="transmembrane region" description="Helical" evidence="10">
    <location>
        <begin position="216"/>
        <end position="242"/>
    </location>
</feature>
<feature type="transmembrane region" description="Helical" evidence="10">
    <location>
        <begin position="121"/>
        <end position="142"/>
    </location>
</feature>
<dbReference type="GO" id="GO:0045202">
    <property type="term" value="C:synapse"/>
    <property type="evidence" value="ECO:0007669"/>
    <property type="project" value="GOC"/>
</dbReference>
<dbReference type="PANTHER" id="PTHR24247">
    <property type="entry name" value="5-HYDROXYTRYPTAMINE RECEPTOR"/>
    <property type="match status" value="1"/>
</dbReference>
<dbReference type="PRINTS" id="PR00237">
    <property type="entry name" value="GPCRRHODOPSN"/>
</dbReference>
<dbReference type="InterPro" id="IPR017452">
    <property type="entry name" value="GPCR_Rhodpsn_7TM"/>
</dbReference>
<comment type="subcellular location">
    <subcellularLocation>
        <location evidence="1">Cell membrane</location>
        <topology evidence="1">Multi-pass membrane protein</topology>
    </subcellularLocation>
</comment>
<evidence type="ECO:0000259" key="11">
    <source>
        <dbReference type="PROSITE" id="PS50262"/>
    </source>
</evidence>
<dbReference type="Pfam" id="PF00001">
    <property type="entry name" value="7tm_1"/>
    <property type="match status" value="1"/>
</dbReference>
<dbReference type="SUPFAM" id="SSF81321">
    <property type="entry name" value="Family A G protein-coupled receptor-like"/>
    <property type="match status" value="1"/>
</dbReference>
<evidence type="ECO:0000256" key="6">
    <source>
        <dbReference type="ARBA" id="ARBA00023136"/>
    </source>
</evidence>
<evidence type="ECO:0000256" key="3">
    <source>
        <dbReference type="ARBA" id="ARBA00022692"/>
    </source>
</evidence>
<dbReference type="GO" id="GO:0030425">
    <property type="term" value="C:dendrite"/>
    <property type="evidence" value="ECO:0007669"/>
    <property type="project" value="TreeGrafter"/>
</dbReference>
<feature type="transmembrane region" description="Helical" evidence="10">
    <location>
        <begin position="162"/>
        <end position="185"/>
    </location>
</feature>
<dbReference type="Proteomes" id="UP000515163">
    <property type="component" value="Unplaced"/>
</dbReference>
<keyword evidence="5 9" id="KW-0297">G-protein coupled receptor</keyword>
<name>A0A6P8I9L5_ACTTE</name>
<evidence type="ECO:0000256" key="9">
    <source>
        <dbReference type="RuleBase" id="RU000688"/>
    </source>
</evidence>
<dbReference type="InterPro" id="IPR000276">
    <property type="entry name" value="GPCR_Rhodpsn"/>
</dbReference>
<dbReference type="PROSITE" id="PS50262">
    <property type="entry name" value="G_PROTEIN_RECEP_F1_2"/>
    <property type="match status" value="1"/>
</dbReference>
<proteinExistence type="inferred from homology"/>
<evidence type="ECO:0000313" key="12">
    <source>
        <dbReference type="Proteomes" id="UP000515163"/>
    </source>
</evidence>
<accession>A0A6P8I9L5</accession>
<dbReference type="FunCoup" id="A0A6P8I9L5">
    <property type="interactions" value="564"/>
</dbReference>
<organism evidence="12 13">
    <name type="scientific">Actinia tenebrosa</name>
    <name type="common">Australian red waratah sea anemone</name>
    <dbReference type="NCBI Taxonomy" id="6105"/>
    <lineage>
        <taxon>Eukaryota</taxon>
        <taxon>Metazoa</taxon>
        <taxon>Cnidaria</taxon>
        <taxon>Anthozoa</taxon>
        <taxon>Hexacorallia</taxon>
        <taxon>Actiniaria</taxon>
        <taxon>Actiniidae</taxon>
        <taxon>Actinia</taxon>
    </lineage>
</organism>
<keyword evidence="12" id="KW-1185">Reference proteome</keyword>
<evidence type="ECO:0000256" key="4">
    <source>
        <dbReference type="ARBA" id="ARBA00022989"/>
    </source>
</evidence>
<evidence type="ECO:0000313" key="13">
    <source>
        <dbReference type="RefSeq" id="XP_031565289.1"/>
    </source>
</evidence>
<dbReference type="InParanoid" id="A0A6P8I9L5"/>
<feature type="transmembrane region" description="Helical" evidence="10">
    <location>
        <begin position="78"/>
        <end position="100"/>
    </location>
</feature>
<dbReference type="GO" id="GO:0004993">
    <property type="term" value="F:G protein-coupled serotonin receptor activity"/>
    <property type="evidence" value="ECO:0007669"/>
    <property type="project" value="TreeGrafter"/>
</dbReference>
<dbReference type="GO" id="GO:0005886">
    <property type="term" value="C:plasma membrane"/>
    <property type="evidence" value="ECO:0007669"/>
    <property type="project" value="UniProtKB-SubCell"/>
</dbReference>
<feature type="transmembrane region" description="Helical" evidence="10">
    <location>
        <begin position="40"/>
        <end position="66"/>
    </location>
</feature>
<gene>
    <name evidence="13" type="primary">LOC116300542</name>
</gene>
<dbReference type="AlphaFoldDB" id="A0A6P8I9L5"/>
<dbReference type="KEGG" id="aten:116300542"/>
<feature type="transmembrane region" description="Helical" evidence="10">
    <location>
        <begin position="6"/>
        <end position="28"/>
    </location>
</feature>
<keyword evidence="2" id="KW-1003">Cell membrane</keyword>
<evidence type="ECO:0000256" key="7">
    <source>
        <dbReference type="ARBA" id="ARBA00023170"/>
    </source>
</evidence>
<dbReference type="OrthoDB" id="5977853at2759"/>
<evidence type="ECO:0000256" key="8">
    <source>
        <dbReference type="ARBA" id="ARBA00023224"/>
    </source>
</evidence>
<dbReference type="GO" id="GO:0007187">
    <property type="term" value="P:G protein-coupled receptor signaling pathway, coupled to cyclic nucleotide second messenger"/>
    <property type="evidence" value="ECO:0007669"/>
    <property type="project" value="TreeGrafter"/>
</dbReference>
<dbReference type="Gene3D" id="1.20.1070.10">
    <property type="entry name" value="Rhodopsin 7-helix transmembrane proteins"/>
    <property type="match status" value="1"/>
</dbReference>
<evidence type="ECO:0000256" key="2">
    <source>
        <dbReference type="ARBA" id="ARBA00022475"/>
    </source>
</evidence>
<keyword evidence="4 10" id="KW-1133">Transmembrane helix</keyword>
<dbReference type="GeneID" id="116300542"/>
<keyword evidence="7 9" id="KW-0675">Receptor</keyword>
<keyword evidence="3 9" id="KW-0812">Transmembrane</keyword>
<dbReference type="CDD" id="cd00637">
    <property type="entry name" value="7tm_classA_rhodopsin-like"/>
    <property type="match status" value="1"/>
</dbReference>
<evidence type="ECO:0000256" key="5">
    <source>
        <dbReference type="ARBA" id="ARBA00023040"/>
    </source>
</evidence>
<keyword evidence="8 9" id="KW-0807">Transducer</keyword>
<dbReference type="SMART" id="SM01381">
    <property type="entry name" value="7TM_GPCR_Srsx"/>
    <property type="match status" value="1"/>
</dbReference>
<feature type="domain" description="G-protein coupled receptors family 1 profile" evidence="11">
    <location>
        <begin position="23"/>
        <end position="277"/>
    </location>
</feature>
<dbReference type="PROSITE" id="PS00237">
    <property type="entry name" value="G_PROTEIN_RECEP_F1_1"/>
    <property type="match status" value="1"/>
</dbReference>
<dbReference type="PANTHER" id="PTHR24247:SF202">
    <property type="entry name" value="5-HYDROXYTRYPTAMINE RECEPTOR 1"/>
    <property type="match status" value="1"/>
</dbReference>
<reference evidence="13" key="1">
    <citation type="submission" date="2025-08" db="UniProtKB">
        <authorList>
            <consortium name="RefSeq"/>
        </authorList>
    </citation>
    <scope>IDENTIFICATION</scope>
    <source>
        <tissue evidence="13">Tentacle</tissue>
    </source>
</reference>
<comment type="similarity">
    <text evidence="9">Belongs to the G-protein coupled receptor 1 family.</text>
</comment>
<dbReference type="GO" id="GO:0007268">
    <property type="term" value="P:chemical synaptic transmission"/>
    <property type="evidence" value="ECO:0007669"/>
    <property type="project" value="TreeGrafter"/>
</dbReference>
<dbReference type="RefSeq" id="XP_031565289.1">
    <property type="nucleotide sequence ID" value="XM_031709429.1"/>
</dbReference>
<keyword evidence="6 10" id="KW-0472">Membrane</keyword>
<dbReference type="FunFam" id="1.20.1070.10:FF:000437">
    <property type="entry name" value="Predicted protein"/>
    <property type="match status" value="1"/>
</dbReference>
<sequence length="370" mass="42327">MATEGVNYRIGFSSFLLVLILIGNGLVISSYHFNSRVRTATYILIISLAVSDGLIGGVTLPLWIYVATVRKWNISKALQVFYLSFDIFSALASTLHLTVISIERFVAISRPYLYHTLRPRVYTISIVAIWCISLLLSGIYTLAKLYPQNGGINYLRIYTLSFIFVFFIAPLIMITIINIAIFFIVKKLTRGQPARHQSQRRVAQSRRALRKEYKTALTLFVVTGLFYAAWLPFFVVTLLSMFCRAQCLPSDTNQLLLLMELIKWLQYSQSAFNPFVYAFRDREMRVAFLRLFVWCGRRARVFPEGFKLNSVMNRTRNSSNPQACSYPIPSESVPVKTTNQVKLAEMPQTKGFTIEILNENLNRDIDPGTE</sequence>
<evidence type="ECO:0000256" key="1">
    <source>
        <dbReference type="ARBA" id="ARBA00004651"/>
    </source>
</evidence>
<dbReference type="GO" id="GO:0030594">
    <property type="term" value="F:neurotransmitter receptor activity"/>
    <property type="evidence" value="ECO:0007669"/>
    <property type="project" value="TreeGrafter"/>
</dbReference>